<organism evidence="1">
    <name type="scientific">Rhizophora mucronata</name>
    <name type="common">Asiatic mangrove</name>
    <dbReference type="NCBI Taxonomy" id="61149"/>
    <lineage>
        <taxon>Eukaryota</taxon>
        <taxon>Viridiplantae</taxon>
        <taxon>Streptophyta</taxon>
        <taxon>Embryophyta</taxon>
        <taxon>Tracheophyta</taxon>
        <taxon>Spermatophyta</taxon>
        <taxon>Magnoliopsida</taxon>
        <taxon>eudicotyledons</taxon>
        <taxon>Gunneridae</taxon>
        <taxon>Pentapetalae</taxon>
        <taxon>rosids</taxon>
        <taxon>fabids</taxon>
        <taxon>Malpighiales</taxon>
        <taxon>Rhizophoraceae</taxon>
        <taxon>Rhizophora</taxon>
    </lineage>
</organism>
<reference evidence="1" key="1">
    <citation type="submission" date="2018-02" db="EMBL/GenBank/DDBJ databases">
        <title>Rhizophora mucronata_Transcriptome.</title>
        <authorList>
            <person name="Meera S.P."/>
            <person name="Sreeshan A."/>
            <person name="Augustine A."/>
        </authorList>
    </citation>
    <scope>NUCLEOTIDE SEQUENCE</scope>
    <source>
        <tissue evidence="1">Leaf</tissue>
    </source>
</reference>
<name>A0A2P2QU58_RHIMU</name>
<proteinExistence type="predicted"/>
<sequence>MINMWLWKLINQEKAQILPMLKQNMEA</sequence>
<dbReference type="EMBL" id="GGEC01090049">
    <property type="protein sequence ID" value="MBX70533.1"/>
    <property type="molecule type" value="Transcribed_RNA"/>
</dbReference>
<evidence type="ECO:0000313" key="1">
    <source>
        <dbReference type="EMBL" id="MBX70533.1"/>
    </source>
</evidence>
<accession>A0A2P2QU58</accession>
<dbReference type="AlphaFoldDB" id="A0A2P2QU58"/>
<protein>
    <submittedName>
        <fullName evidence="1">Uncharacterized protein</fullName>
    </submittedName>
</protein>